<dbReference type="GO" id="GO:0030198">
    <property type="term" value="P:extracellular matrix organization"/>
    <property type="evidence" value="ECO:0000318"/>
    <property type="project" value="GO_Central"/>
</dbReference>
<evidence type="ECO:0000256" key="16">
    <source>
        <dbReference type="SAM" id="SignalP"/>
    </source>
</evidence>
<reference evidence="19" key="1">
    <citation type="submission" date="2015-02" db="EMBL/GenBank/DDBJ databases">
        <title>Genome sequencing for Strongylocentrotus purpuratus.</title>
        <authorList>
            <person name="Murali S."/>
            <person name="Liu Y."/>
            <person name="Vee V."/>
            <person name="English A."/>
            <person name="Wang M."/>
            <person name="Skinner E."/>
            <person name="Han Y."/>
            <person name="Muzny D.M."/>
            <person name="Worley K.C."/>
            <person name="Gibbs R.A."/>
        </authorList>
    </citation>
    <scope>NUCLEOTIDE SEQUENCE</scope>
</reference>
<dbReference type="PRINTS" id="PR00138">
    <property type="entry name" value="MATRIXIN"/>
</dbReference>
<dbReference type="GO" id="GO:0008270">
    <property type="term" value="F:zinc ion binding"/>
    <property type="evidence" value="ECO:0007669"/>
    <property type="project" value="InterPro"/>
</dbReference>
<feature type="active site" evidence="12">
    <location>
        <position position="384"/>
    </location>
</feature>
<feature type="binding site" evidence="13">
    <location>
        <position position="363"/>
    </location>
    <ligand>
        <name>Ca(2+)</name>
        <dbReference type="ChEBI" id="CHEBI:29108"/>
        <label>1</label>
    </ligand>
</feature>
<dbReference type="InterPro" id="IPR018486">
    <property type="entry name" value="Hemopexin_CS"/>
</dbReference>
<feature type="binding site" evidence="13">
    <location>
        <position position="383"/>
    </location>
    <ligand>
        <name>Zn(2+)</name>
        <dbReference type="ChEBI" id="CHEBI:29105"/>
        <label>2</label>
        <note>catalytic</note>
    </ligand>
</feature>
<evidence type="ECO:0000256" key="7">
    <source>
        <dbReference type="ARBA" id="ARBA00022833"/>
    </source>
</evidence>
<dbReference type="EnsemblMetazoa" id="XM_030972234">
    <property type="protein sequence ID" value="XP_030828094"/>
    <property type="gene ID" value="LOC115919166"/>
</dbReference>
<feature type="disulfide bond" evidence="14">
    <location>
        <begin position="454"/>
        <end position="638"/>
    </location>
</feature>
<feature type="binding site" evidence="13">
    <location>
        <position position="387"/>
    </location>
    <ligand>
        <name>Zn(2+)</name>
        <dbReference type="ChEBI" id="CHEBI:29105"/>
        <label>2</label>
        <note>catalytic</note>
    </ligand>
</feature>
<feature type="binding site" evidence="13">
    <location>
        <position position="393"/>
    </location>
    <ligand>
        <name>Zn(2+)</name>
        <dbReference type="ChEBI" id="CHEBI:29105"/>
        <label>2</label>
        <note>catalytic</note>
    </ligand>
</feature>
<keyword evidence="4 16" id="KW-0732">Signal</keyword>
<proteinExistence type="inferred from homology"/>
<feature type="binding site" evidence="13">
    <location>
        <position position="459"/>
    </location>
    <ligand>
        <name>Ca(2+)</name>
        <dbReference type="ChEBI" id="CHEBI:29108"/>
        <label>4</label>
    </ligand>
</feature>
<evidence type="ECO:0000313" key="19">
    <source>
        <dbReference type="Proteomes" id="UP000007110"/>
    </source>
</evidence>
<dbReference type="InterPro" id="IPR001818">
    <property type="entry name" value="Pept_M10_metallopeptidase"/>
</dbReference>
<dbReference type="SUPFAM" id="SSF50923">
    <property type="entry name" value="Hemopexin-like domain"/>
    <property type="match status" value="1"/>
</dbReference>
<feature type="binding site" evidence="13">
    <location>
        <position position="595"/>
    </location>
    <ligand>
        <name>Ca(2+)</name>
        <dbReference type="ChEBI" id="CHEBI:29108"/>
        <label>4</label>
    </ligand>
</feature>
<dbReference type="InterPro" id="IPR021190">
    <property type="entry name" value="Pept_M10A"/>
</dbReference>
<dbReference type="RefSeq" id="XP_030828094.1">
    <property type="nucleotide sequence ID" value="XM_030972234.1"/>
</dbReference>
<dbReference type="CDD" id="cd04278">
    <property type="entry name" value="ZnMc_MMP"/>
    <property type="match status" value="1"/>
</dbReference>
<feature type="binding site" evidence="13">
    <location>
        <position position="360"/>
    </location>
    <ligand>
        <name>Zn(2+)</name>
        <dbReference type="ChEBI" id="CHEBI:29105"/>
        <label>1</label>
    </ligand>
</feature>
<keyword evidence="9" id="KW-0482">Metalloprotease</keyword>
<dbReference type="GO" id="GO:0006508">
    <property type="term" value="P:proteolysis"/>
    <property type="evidence" value="ECO:0007669"/>
    <property type="project" value="UniProtKB-KW"/>
</dbReference>
<dbReference type="PROSITE" id="PS00024">
    <property type="entry name" value="HEMOPEXIN"/>
    <property type="match status" value="1"/>
</dbReference>
<evidence type="ECO:0000256" key="3">
    <source>
        <dbReference type="ARBA" id="ARBA00022723"/>
    </source>
</evidence>
<protein>
    <recommendedName>
        <fullName evidence="17">Peptidase metallopeptidase domain-containing protein</fullName>
    </recommendedName>
</protein>
<evidence type="ECO:0000256" key="9">
    <source>
        <dbReference type="ARBA" id="ARBA00023049"/>
    </source>
</evidence>
<dbReference type="FunFam" id="2.110.10.10:FF:000005">
    <property type="entry name" value="Stromelysin-3 preproprotein"/>
    <property type="match status" value="1"/>
</dbReference>
<dbReference type="PANTHER" id="PTHR10201:SF294">
    <property type="entry name" value="MATRIX METALLOPROTEINASE 16"/>
    <property type="match status" value="1"/>
</dbReference>
<comment type="cofactor">
    <cofactor evidence="13">
        <name>Ca(2+)</name>
        <dbReference type="ChEBI" id="CHEBI:29108"/>
    </cofactor>
    <text evidence="13">Can bind about 5 Ca(2+) ions per subunit.</text>
</comment>
<dbReference type="InterPro" id="IPR033739">
    <property type="entry name" value="M10A_MMP"/>
</dbReference>
<dbReference type="GO" id="GO:0005615">
    <property type="term" value="C:extracellular space"/>
    <property type="evidence" value="ECO:0000318"/>
    <property type="project" value="GO_Central"/>
</dbReference>
<feature type="binding site" evidence="13">
    <location>
        <position position="342"/>
    </location>
    <ligand>
        <name>Ca(2+)</name>
        <dbReference type="ChEBI" id="CHEBI:29108"/>
        <label>3</label>
    </ligand>
</feature>
<comment type="cofactor">
    <cofactor evidence="13">
        <name>Zn(2+)</name>
        <dbReference type="ChEBI" id="CHEBI:29105"/>
    </cofactor>
    <text evidence="13">Binds 2 Zn(2+) ions per subunit.</text>
</comment>
<keyword evidence="3 13" id="KW-0479">Metal-binding</keyword>
<feature type="binding site" evidence="13">
    <location>
        <position position="365"/>
    </location>
    <ligand>
        <name>Ca(2+)</name>
        <dbReference type="ChEBI" id="CHEBI:29108"/>
        <label>3</label>
    </ligand>
</feature>
<dbReference type="Pfam" id="PF00045">
    <property type="entry name" value="Hemopexin"/>
    <property type="match status" value="4"/>
</dbReference>
<evidence type="ECO:0000256" key="4">
    <source>
        <dbReference type="ARBA" id="ARBA00022729"/>
    </source>
</evidence>
<evidence type="ECO:0000256" key="2">
    <source>
        <dbReference type="ARBA" id="ARBA00022670"/>
    </source>
</evidence>
<feature type="chain" id="PRO_5029521531" description="Peptidase metallopeptidase domain-containing protein" evidence="16">
    <location>
        <begin position="31"/>
        <end position="643"/>
    </location>
</feature>
<feature type="binding site" evidence="13">
    <location>
        <position position="362"/>
    </location>
    <ligand>
        <name>Ca(2+)</name>
        <dbReference type="ChEBI" id="CHEBI:29108"/>
        <label>3</label>
    </ligand>
</feature>
<dbReference type="GO" id="GO:0030574">
    <property type="term" value="P:collagen catabolic process"/>
    <property type="evidence" value="ECO:0000318"/>
    <property type="project" value="GO_Central"/>
</dbReference>
<organism evidence="18 19">
    <name type="scientific">Strongylocentrotus purpuratus</name>
    <name type="common">Purple sea urchin</name>
    <dbReference type="NCBI Taxonomy" id="7668"/>
    <lineage>
        <taxon>Eukaryota</taxon>
        <taxon>Metazoa</taxon>
        <taxon>Echinodermata</taxon>
        <taxon>Eleutherozoa</taxon>
        <taxon>Echinozoa</taxon>
        <taxon>Echinoidea</taxon>
        <taxon>Euechinoidea</taxon>
        <taxon>Echinacea</taxon>
        <taxon>Camarodonta</taxon>
        <taxon>Echinidea</taxon>
        <taxon>Strongylocentrotidae</taxon>
        <taxon>Strongylocentrotus</taxon>
    </lineage>
</organism>
<keyword evidence="7 13" id="KW-0862">Zinc</keyword>
<dbReference type="OrthoDB" id="406838at2759"/>
<dbReference type="InterPro" id="IPR036375">
    <property type="entry name" value="Hemopexin-like_dom_sf"/>
</dbReference>
<evidence type="ECO:0000256" key="12">
    <source>
        <dbReference type="PIRSR" id="PIRSR621190-1"/>
    </source>
</evidence>
<reference evidence="18" key="2">
    <citation type="submission" date="2021-01" db="UniProtKB">
        <authorList>
            <consortium name="EnsemblMetazoa"/>
        </authorList>
    </citation>
    <scope>IDENTIFICATION</scope>
</reference>
<dbReference type="InterPro" id="IPR006026">
    <property type="entry name" value="Peptidase_Metallo"/>
</dbReference>
<dbReference type="CDD" id="cd00094">
    <property type="entry name" value="HX"/>
    <property type="match status" value="1"/>
</dbReference>
<dbReference type="PROSITE" id="PS51642">
    <property type="entry name" value="HEMOPEXIN_2"/>
    <property type="match status" value="4"/>
</dbReference>
<dbReference type="GO" id="GO:0004222">
    <property type="term" value="F:metalloendopeptidase activity"/>
    <property type="evidence" value="ECO:0000318"/>
    <property type="project" value="GO_Central"/>
</dbReference>
<dbReference type="KEGG" id="spu:115919166"/>
<evidence type="ECO:0000256" key="1">
    <source>
        <dbReference type="ARBA" id="ARBA00010370"/>
    </source>
</evidence>
<feature type="repeat" description="Hemopexin" evidence="15">
    <location>
        <begin position="455"/>
        <end position="501"/>
    </location>
</feature>
<feature type="domain" description="Peptidase metallopeptidase" evidence="17">
    <location>
        <begin position="269"/>
        <end position="428"/>
    </location>
</feature>
<keyword evidence="6" id="KW-0378">Hydrolase</keyword>
<feature type="signal peptide" evidence="16">
    <location>
        <begin position="1"/>
        <end position="30"/>
    </location>
</feature>
<dbReference type="Pfam" id="PF00413">
    <property type="entry name" value="Peptidase_M10"/>
    <property type="match status" value="1"/>
</dbReference>
<dbReference type="OMA" id="KGDKFWM"/>
<dbReference type="FunFam" id="3.40.390.10:FF:000068">
    <property type="entry name" value="Predicted protein"/>
    <property type="match status" value="1"/>
</dbReference>
<evidence type="ECO:0000259" key="17">
    <source>
        <dbReference type="SMART" id="SM00235"/>
    </source>
</evidence>
<feature type="binding site" evidence="13">
    <location>
        <position position="288"/>
    </location>
    <ligand>
        <name>Ca(2+)</name>
        <dbReference type="ChEBI" id="CHEBI:29108"/>
        <label>1</label>
    </ligand>
</feature>
<feature type="repeat" description="Hemopexin" evidence="15">
    <location>
        <begin position="591"/>
        <end position="638"/>
    </location>
</feature>
<evidence type="ECO:0000256" key="13">
    <source>
        <dbReference type="PIRSR" id="PIRSR621190-2"/>
    </source>
</evidence>
<dbReference type="Gene3D" id="2.110.10.10">
    <property type="entry name" value="Hemopexin-like domain"/>
    <property type="match status" value="1"/>
</dbReference>
<keyword evidence="8 13" id="KW-0106">Calcium</keyword>
<keyword evidence="19" id="KW-1185">Reference proteome</keyword>
<dbReference type="InterPro" id="IPR000585">
    <property type="entry name" value="Hemopexin-like_dom"/>
</dbReference>
<feature type="binding site" evidence="13">
    <location>
        <position position="323"/>
    </location>
    <ligand>
        <name>Ca(2+)</name>
        <dbReference type="ChEBI" id="CHEBI:29108"/>
        <label>2</label>
    </ligand>
</feature>
<feature type="binding site" evidence="13">
    <location>
        <position position="365"/>
    </location>
    <ligand>
        <name>Ca(2+)</name>
        <dbReference type="ChEBI" id="CHEBI:29108"/>
        <label>1</label>
    </ligand>
</feature>
<feature type="binding site" evidence="13">
    <location>
        <position position="343"/>
    </location>
    <ligand>
        <name>Ca(2+)</name>
        <dbReference type="ChEBI" id="CHEBI:29108"/>
        <label>3</label>
    </ligand>
</feature>
<dbReference type="InParanoid" id="A0A7M7SSK7"/>
<evidence type="ECO:0000256" key="6">
    <source>
        <dbReference type="ARBA" id="ARBA00022801"/>
    </source>
</evidence>
<feature type="binding site" evidence="13">
    <location>
        <position position="335"/>
    </location>
    <ligand>
        <name>Zn(2+)</name>
        <dbReference type="ChEBI" id="CHEBI:29105"/>
        <label>1</label>
    </ligand>
</feature>
<dbReference type="InterPro" id="IPR018487">
    <property type="entry name" value="Hemopexin-like_repeat"/>
</dbReference>
<feature type="binding site" evidence="13">
    <location>
        <position position="401"/>
    </location>
    <ligand>
        <name>Zn(2+)</name>
        <dbReference type="ChEBI" id="CHEBI:29105"/>
        <label>2</label>
        <note>catalytic</note>
    </ligand>
</feature>
<feature type="repeat" description="Hemopexin" evidence="15">
    <location>
        <begin position="502"/>
        <end position="538"/>
    </location>
</feature>
<sequence length="643" mass="71364">MFWEMGGLGKVLKTFSTFCVLVLLTPPIYAASVLVQSLTSTHVVHSHSSQVVSGITGNVVGNATRQDGQGGAVVSGTSVHTHEVSVSRTSVGTSGNVEIHTSGTTGNVENTVSASFRYELIDLSGIIRGASKPGRKFYRAVGRKISHMAFLEKYGYLIPNGVKHTWRAERNALTTFQRFAGINQTGEMDDTTQMIMDSSRCGVEDMLGSSRMGSMNKLQTNGTSKFIQVIENVVNEAAGDVGESTTTDHQVGVKRWSSFRHRSPRYSIQGSEWKKVNITYHFKNFSPDLTEAQIRDAVSRAFQLWADVTTLTFRETSDPKAADIVIRFATGVHGDGAFAAFDGPGGTLAHAFFPENGDLHFDDDETFSVGSEQDTDLFIVAAHEIGHSLGLEHSSDMGALMYPWYLGYQHDYALSQDDIDGIQQIYGKPALTRKEMEMGAAPTNPPNPNLPDACNSTWDAATYYSVDDVVYAFKGRYLWAIGDNRILPGYPKKTRLVFKGAPSLVHAVLSIGNRLYMFRGRKMWRFVDRQLDEGFPRRVPAGLPSGPNAGFRWGGNGKLYLFKGFRFYEFDEQTLSVGPPQTIRRQWPDVPVKIDAAFQWKNGRTYFFKGDDFWRYNDAKMKLSGGYPVSKAKYWLGCDNRSI</sequence>
<evidence type="ECO:0000256" key="11">
    <source>
        <dbReference type="ARBA" id="ARBA00023157"/>
    </source>
</evidence>
<dbReference type="PANTHER" id="PTHR10201">
    <property type="entry name" value="MATRIX METALLOPROTEINASE"/>
    <property type="match status" value="1"/>
</dbReference>
<keyword evidence="2" id="KW-0645">Protease</keyword>
<dbReference type="SUPFAM" id="SSF47090">
    <property type="entry name" value="PGBD-like"/>
    <property type="match status" value="1"/>
</dbReference>
<evidence type="ECO:0000256" key="5">
    <source>
        <dbReference type="ARBA" id="ARBA00022737"/>
    </source>
</evidence>
<feature type="binding site" evidence="13">
    <location>
        <position position="333"/>
    </location>
    <ligand>
        <name>Zn(2+)</name>
        <dbReference type="ChEBI" id="CHEBI:29105"/>
        <label>1</label>
    </ligand>
</feature>
<dbReference type="InterPro" id="IPR024079">
    <property type="entry name" value="MetalloPept_cat_dom_sf"/>
</dbReference>
<evidence type="ECO:0000256" key="14">
    <source>
        <dbReference type="PIRSR" id="PIRSR621190-3"/>
    </source>
</evidence>
<name>A0A7M7SSK7_STRPU</name>
<feature type="binding site" evidence="13">
    <location>
        <position position="350"/>
    </location>
    <ligand>
        <name>Zn(2+)</name>
        <dbReference type="ChEBI" id="CHEBI:29105"/>
        <label>1</label>
    </ligand>
</feature>
<dbReference type="GeneID" id="115919166"/>
<accession>A0A7M7SSK7</accession>
<feature type="binding site" evidence="13">
    <location>
        <position position="358"/>
    </location>
    <ligand>
        <name>Ca(2+)</name>
        <dbReference type="ChEBI" id="CHEBI:29108"/>
        <label>2</label>
    </ligand>
</feature>
<dbReference type="InterPro" id="IPR036365">
    <property type="entry name" value="PGBD-like_sf"/>
</dbReference>
<evidence type="ECO:0000256" key="8">
    <source>
        <dbReference type="ARBA" id="ARBA00022837"/>
    </source>
</evidence>
<keyword evidence="11 14" id="KW-1015">Disulfide bond</keyword>
<evidence type="ECO:0000256" key="10">
    <source>
        <dbReference type="ARBA" id="ARBA00023145"/>
    </source>
</evidence>
<keyword evidence="5" id="KW-0677">Repeat</keyword>
<dbReference type="SUPFAM" id="SSF55486">
    <property type="entry name" value="Metalloproteases ('zincins'), catalytic domain"/>
    <property type="match status" value="1"/>
</dbReference>
<dbReference type="GO" id="GO:0031012">
    <property type="term" value="C:extracellular matrix"/>
    <property type="evidence" value="ECO:0007669"/>
    <property type="project" value="InterPro"/>
</dbReference>
<dbReference type="Gene3D" id="3.40.390.10">
    <property type="entry name" value="Collagenase (Catalytic Domain)"/>
    <property type="match status" value="1"/>
</dbReference>
<dbReference type="SMART" id="SM00120">
    <property type="entry name" value="HX"/>
    <property type="match status" value="4"/>
</dbReference>
<evidence type="ECO:0000256" key="15">
    <source>
        <dbReference type="PROSITE-ProRule" id="PRU01011"/>
    </source>
</evidence>
<feature type="repeat" description="Hemopexin" evidence="15">
    <location>
        <begin position="544"/>
        <end position="590"/>
    </location>
</feature>
<keyword evidence="10" id="KW-0865">Zymogen</keyword>
<dbReference type="SMART" id="SM00235">
    <property type="entry name" value="ZnMc"/>
    <property type="match status" value="1"/>
</dbReference>
<dbReference type="Proteomes" id="UP000007110">
    <property type="component" value="Unassembled WGS sequence"/>
</dbReference>
<dbReference type="AlphaFoldDB" id="A0A7M7SSK7"/>
<comment type="similarity">
    <text evidence="1">Belongs to the peptidase M10A family.</text>
</comment>
<evidence type="ECO:0000313" key="18">
    <source>
        <dbReference type="EnsemblMetazoa" id="XP_030828094"/>
    </source>
</evidence>